<sequence length="244" mass="27492">MKFLGIDLGWKSQPSGLCCLKWADQQLQVVDLDRKELIADILAWIDTSVQPDEAAIIAVDAPTLIPNVTGSRLPDKLSHKYFGKYHAGCYPANLSLPFADRTVNFGLALEERGFSHAPTIEPQKLGRYQIEVFPHPAIVQLFNLERILKYKKGRLSERRLELLKLYNYITEILPTLEPCLGGLFSCEIPTTGAALKEAEDKLDSLICAYVAAHWWYWGEQRNLVLGNYTTGYIVIPLGAPKQYI</sequence>
<dbReference type="Proteomes" id="UP000667802">
    <property type="component" value="Unassembled WGS sequence"/>
</dbReference>
<accession>A0AAP5I5M0</accession>
<gene>
    <name evidence="1" type="ORF">G7B40_006040</name>
</gene>
<protein>
    <submittedName>
        <fullName evidence="1">DUF429 domain-containing protein</fullName>
    </submittedName>
</protein>
<evidence type="ECO:0000313" key="1">
    <source>
        <dbReference type="EMBL" id="MDR9894132.1"/>
    </source>
</evidence>
<dbReference type="EMBL" id="JAALHA020000002">
    <property type="protein sequence ID" value="MDR9894132.1"/>
    <property type="molecule type" value="Genomic_DNA"/>
</dbReference>
<dbReference type="AlphaFoldDB" id="A0AAP5I5M0"/>
<proteinExistence type="predicted"/>
<dbReference type="InterPro" id="IPR007362">
    <property type="entry name" value="DUF429"/>
</dbReference>
<dbReference type="RefSeq" id="WP_208344185.1">
    <property type="nucleotide sequence ID" value="NZ_CAWQFN010000481.1"/>
</dbReference>
<comment type="caution">
    <text evidence="1">The sequence shown here is derived from an EMBL/GenBank/DDBJ whole genome shotgun (WGS) entry which is preliminary data.</text>
</comment>
<name>A0AAP5I5M0_9CYAN</name>
<organism evidence="1 2">
    <name type="scientific">Aetokthonos hydrillicola Thurmond2011</name>
    <dbReference type="NCBI Taxonomy" id="2712845"/>
    <lineage>
        <taxon>Bacteria</taxon>
        <taxon>Bacillati</taxon>
        <taxon>Cyanobacteriota</taxon>
        <taxon>Cyanophyceae</taxon>
        <taxon>Nostocales</taxon>
        <taxon>Hapalosiphonaceae</taxon>
        <taxon>Aetokthonos</taxon>
    </lineage>
</organism>
<dbReference type="InterPro" id="IPR008306">
    <property type="entry name" value="UCP018008"/>
</dbReference>
<dbReference type="PIRSF" id="PIRSF018008">
    <property type="entry name" value="UCP018008"/>
    <property type="match status" value="1"/>
</dbReference>
<dbReference type="Pfam" id="PF04250">
    <property type="entry name" value="DUF429"/>
    <property type="match status" value="1"/>
</dbReference>
<reference evidence="2" key="1">
    <citation type="journal article" date="2021" name="Science">
        <title>Hunting the eagle killer: A cyanobacterial neurotoxin causes vacuolar myelinopathy.</title>
        <authorList>
            <person name="Breinlinger S."/>
            <person name="Phillips T.J."/>
            <person name="Haram B.N."/>
            <person name="Mares J."/>
            <person name="Martinez Yerena J.A."/>
            <person name="Hrouzek P."/>
            <person name="Sobotka R."/>
            <person name="Henderson W.M."/>
            <person name="Schmieder P."/>
            <person name="Williams S.M."/>
            <person name="Lauderdale J.D."/>
            <person name="Wilde H.D."/>
            <person name="Gerrin W."/>
            <person name="Kust A."/>
            <person name="Washington J.W."/>
            <person name="Wagner C."/>
            <person name="Geier B."/>
            <person name="Liebeke M."/>
            <person name="Enke H."/>
            <person name="Niedermeyer T.H.J."/>
            <person name="Wilde S.B."/>
        </authorList>
    </citation>
    <scope>NUCLEOTIDE SEQUENCE [LARGE SCALE GENOMIC DNA]</scope>
    <source>
        <strain evidence="2">Thurmond2011</strain>
    </source>
</reference>
<keyword evidence="2" id="KW-1185">Reference proteome</keyword>
<evidence type="ECO:0000313" key="2">
    <source>
        <dbReference type="Proteomes" id="UP000667802"/>
    </source>
</evidence>